<dbReference type="EMBL" id="JBHTHX010001351">
    <property type="protein sequence ID" value="MFD0888478.1"/>
    <property type="molecule type" value="Genomic_DNA"/>
</dbReference>
<dbReference type="Proteomes" id="UP001597024">
    <property type="component" value="Unassembled WGS sequence"/>
</dbReference>
<evidence type="ECO:0008006" key="4">
    <source>
        <dbReference type="Google" id="ProtNLM"/>
    </source>
</evidence>
<evidence type="ECO:0000256" key="1">
    <source>
        <dbReference type="SAM" id="MobiDB-lite"/>
    </source>
</evidence>
<accession>A0ABW3DXG5</accession>
<feature type="region of interest" description="Disordered" evidence="1">
    <location>
        <begin position="1"/>
        <end position="67"/>
    </location>
</feature>
<name>A0ABW3DXG5_9ACTN</name>
<comment type="caution">
    <text evidence="2">The sequence shown here is derived from an EMBL/GenBank/DDBJ whole genome shotgun (WGS) entry which is preliminary data.</text>
</comment>
<organism evidence="2 3">
    <name type="scientific">Streptosporangium algeriense</name>
    <dbReference type="NCBI Taxonomy" id="1682748"/>
    <lineage>
        <taxon>Bacteria</taxon>
        <taxon>Bacillati</taxon>
        <taxon>Actinomycetota</taxon>
        <taxon>Actinomycetes</taxon>
        <taxon>Streptosporangiales</taxon>
        <taxon>Streptosporangiaceae</taxon>
        <taxon>Streptosporangium</taxon>
    </lineage>
</organism>
<feature type="compositionally biased region" description="Low complexity" evidence="1">
    <location>
        <begin position="32"/>
        <end position="42"/>
    </location>
</feature>
<gene>
    <name evidence="2" type="ORF">ACFQ08_28420</name>
</gene>
<keyword evidence="3" id="KW-1185">Reference proteome</keyword>
<evidence type="ECO:0000313" key="2">
    <source>
        <dbReference type="EMBL" id="MFD0888478.1"/>
    </source>
</evidence>
<feature type="non-terminal residue" evidence="2">
    <location>
        <position position="1"/>
    </location>
</feature>
<feature type="compositionally biased region" description="Basic and acidic residues" evidence="1">
    <location>
        <begin position="1"/>
        <end position="11"/>
    </location>
</feature>
<evidence type="ECO:0000313" key="3">
    <source>
        <dbReference type="Proteomes" id="UP001597024"/>
    </source>
</evidence>
<protein>
    <recommendedName>
        <fullName evidence="4">ATP-binding protein</fullName>
    </recommendedName>
</protein>
<sequence>REQAMTSRDLHSPSPKLVMADAAGPAPARQKAGGAAFAPEPEGYFEPKVYGTPREEQPAQEQAADGR</sequence>
<proteinExistence type="predicted"/>
<reference evidence="3" key="1">
    <citation type="journal article" date="2019" name="Int. J. Syst. Evol. Microbiol.">
        <title>The Global Catalogue of Microorganisms (GCM) 10K type strain sequencing project: providing services to taxonomists for standard genome sequencing and annotation.</title>
        <authorList>
            <consortium name="The Broad Institute Genomics Platform"/>
            <consortium name="The Broad Institute Genome Sequencing Center for Infectious Disease"/>
            <person name="Wu L."/>
            <person name="Ma J."/>
        </authorList>
    </citation>
    <scope>NUCLEOTIDE SEQUENCE [LARGE SCALE GENOMIC DNA]</scope>
    <source>
        <strain evidence="3">CCUG 62974</strain>
    </source>
</reference>